<evidence type="ECO:0000313" key="2">
    <source>
        <dbReference type="EMBL" id="UZW74669.1"/>
    </source>
</evidence>
<reference evidence="2" key="1">
    <citation type="submission" date="2022-07" db="EMBL/GenBank/DDBJ databases">
        <title>Alkalimarinus sp. nov., isolated from gut of a Alitta virens.</title>
        <authorList>
            <person name="Yang A.I."/>
            <person name="Shin N.-R."/>
        </authorList>
    </citation>
    <scope>NUCLEOTIDE SEQUENCE</scope>
    <source>
        <strain evidence="2">FA028</strain>
    </source>
</reference>
<dbReference type="SUPFAM" id="SSF53850">
    <property type="entry name" value="Periplasmic binding protein-like II"/>
    <property type="match status" value="1"/>
</dbReference>
<dbReference type="AlphaFoldDB" id="A0A9E8HRX4"/>
<name>A0A9E8HRX4_9ALTE</name>
<protein>
    <submittedName>
        <fullName evidence="2">Uncharacterized protein</fullName>
    </submittedName>
</protein>
<keyword evidence="1" id="KW-0732">Signal</keyword>
<dbReference type="Proteomes" id="UP001164472">
    <property type="component" value="Chromosome"/>
</dbReference>
<accession>A0A9E8HRX4</accession>
<sequence length="220" mass="24466">MRYLVISLLLGFAINTSADNVMRFTTSSSVDAFPEVIEMFSTMYARVGYRIEITRLPERRSLYEASNRGGVDGELARVKEAEPLLSELIRIPVPVVDIAASAFVKDVTIKVNGWKSLTPYKLGSLRGILGVERKLVGLYSIEAGSPSQLLELLERGRIQIAVMPKPMGEFALKRLPYNIKVIEPPIDTFSVYHYVNKRHKALVPQLTAILSELTGVSAEL</sequence>
<dbReference type="RefSeq" id="WP_251810096.1">
    <property type="nucleotide sequence ID" value="NZ_CP101527.1"/>
</dbReference>
<proteinExistence type="predicted"/>
<gene>
    <name evidence="2" type="ORF">NNL22_16860</name>
</gene>
<feature type="signal peptide" evidence="1">
    <location>
        <begin position="1"/>
        <end position="18"/>
    </location>
</feature>
<dbReference type="KEGG" id="asem:NNL22_16860"/>
<dbReference type="Gene3D" id="3.40.190.10">
    <property type="entry name" value="Periplasmic binding protein-like II"/>
    <property type="match status" value="2"/>
</dbReference>
<keyword evidence="3" id="KW-1185">Reference proteome</keyword>
<organism evidence="2 3">
    <name type="scientific">Alkalimarinus sediminis</name>
    <dbReference type="NCBI Taxonomy" id="1632866"/>
    <lineage>
        <taxon>Bacteria</taxon>
        <taxon>Pseudomonadati</taxon>
        <taxon>Pseudomonadota</taxon>
        <taxon>Gammaproteobacteria</taxon>
        <taxon>Alteromonadales</taxon>
        <taxon>Alteromonadaceae</taxon>
        <taxon>Alkalimarinus</taxon>
    </lineage>
</organism>
<feature type="chain" id="PRO_5039197107" evidence="1">
    <location>
        <begin position="19"/>
        <end position="220"/>
    </location>
</feature>
<evidence type="ECO:0000313" key="3">
    <source>
        <dbReference type="Proteomes" id="UP001164472"/>
    </source>
</evidence>
<evidence type="ECO:0000256" key="1">
    <source>
        <dbReference type="SAM" id="SignalP"/>
    </source>
</evidence>
<dbReference type="EMBL" id="CP101527">
    <property type="protein sequence ID" value="UZW74669.1"/>
    <property type="molecule type" value="Genomic_DNA"/>
</dbReference>